<sequence length="514" mass="54578">MSETPTALVVGASRGIGKALLSQLTQSGYDTYGTIRTSPSSQSNLFQADLTNASSLSDAAEQFKKTRGGEEGSLDLLIVSGATAGDEPYLTLSPDRLMEYYDINVAGPLRAIHAFLPALRKSKGKTIVLISSLASNAGIRAKNALTMPKEDRLPISTGPYGSSKAALNCLAIGLYTELEDEGFKIIVVHPGLVNTDMAQNMIKRLEEKFGEGGGPLKVLEVEESVSGIVDVVKKEAGKKDGKAVLSPLNFLLLSSSSPARFSLHQRAMSQPKALVIGASRGIGQSLVKKLLNEGYDTFSTLRSEPTNDHTFLVDLDDPDGASVHQAASDFTKEEGALDLLILNAAICGVAPYTELSQDVHRAFFQTNVIGPLSAVQAFLPALRKGKEKVIVFITSLLGSTSVCLDVARQPAEKRFPISKGPYPSTKAALNQLGIGLWTELGDEGFSVLIIHPGLVKTDMGAPFIKALESFPDSGIEAITVEESVDAVVGTIRSHIAAGVPDVRILNYDGSDLPL</sequence>
<name>A0A8X7T5K2_9BASI</name>
<reference evidence="1" key="1">
    <citation type="submission" date="2016-04" db="EMBL/GenBank/DDBJ databases">
        <authorList>
            <person name="Nguyen H.D."/>
            <person name="Samba Siva P."/>
            <person name="Cullis J."/>
            <person name="Levesque C.A."/>
            <person name="Hambleton S."/>
        </authorList>
    </citation>
    <scope>NUCLEOTIDE SEQUENCE</scope>
    <source>
        <strain evidence="1">DAOMC 236422</strain>
    </source>
</reference>
<comment type="caution">
    <text evidence="1">The sequence shown here is derived from an EMBL/GenBank/DDBJ whole genome shotgun (WGS) entry which is preliminary data.</text>
</comment>
<dbReference type="InterPro" id="IPR002347">
    <property type="entry name" value="SDR_fam"/>
</dbReference>
<dbReference type="InterPro" id="IPR036291">
    <property type="entry name" value="NAD(P)-bd_dom_sf"/>
</dbReference>
<gene>
    <name evidence="1" type="ORF">A4X09_0g2713</name>
</gene>
<evidence type="ECO:0000313" key="2">
    <source>
        <dbReference type="Proteomes" id="UP000078113"/>
    </source>
</evidence>
<dbReference type="Proteomes" id="UP000078113">
    <property type="component" value="Unassembled WGS sequence"/>
</dbReference>
<evidence type="ECO:0008006" key="3">
    <source>
        <dbReference type="Google" id="ProtNLM"/>
    </source>
</evidence>
<dbReference type="AlphaFoldDB" id="A0A8X7T5K2"/>
<dbReference type="InterPro" id="IPR052184">
    <property type="entry name" value="SDR_enzymes"/>
</dbReference>
<dbReference type="Pfam" id="PF00106">
    <property type="entry name" value="adh_short"/>
    <property type="match status" value="2"/>
</dbReference>
<dbReference type="PANTHER" id="PTHR45458">
    <property type="entry name" value="SHORT-CHAIN DEHYDROGENASE/REDUCTASE SDR"/>
    <property type="match status" value="1"/>
</dbReference>
<dbReference type="GO" id="GO:0016616">
    <property type="term" value="F:oxidoreductase activity, acting on the CH-OH group of donors, NAD or NADP as acceptor"/>
    <property type="evidence" value="ECO:0007669"/>
    <property type="project" value="TreeGrafter"/>
</dbReference>
<proteinExistence type="predicted"/>
<dbReference type="PANTHER" id="PTHR45458:SF1">
    <property type="entry name" value="SHORT CHAIN DEHYDROGENASE"/>
    <property type="match status" value="1"/>
</dbReference>
<dbReference type="PRINTS" id="PR00081">
    <property type="entry name" value="GDHRDH"/>
</dbReference>
<dbReference type="EMBL" id="LWDG02000085">
    <property type="protein sequence ID" value="KAE8269621.1"/>
    <property type="molecule type" value="Genomic_DNA"/>
</dbReference>
<organism evidence="1 2">
    <name type="scientific">Tilletia walkeri</name>
    <dbReference type="NCBI Taxonomy" id="117179"/>
    <lineage>
        <taxon>Eukaryota</taxon>
        <taxon>Fungi</taxon>
        <taxon>Dikarya</taxon>
        <taxon>Basidiomycota</taxon>
        <taxon>Ustilaginomycotina</taxon>
        <taxon>Exobasidiomycetes</taxon>
        <taxon>Tilletiales</taxon>
        <taxon>Tilletiaceae</taxon>
        <taxon>Tilletia</taxon>
    </lineage>
</organism>
<dbReference type="Gene3D" id="3.40.50.720">
    <property type="entry name" value="NAD(P)-binding Rossmann-like Domain"/>
    <property type="match status" value="2"/>
</dbReference>
<dbReference type="SUPFAM" id="SSF51735">
    <property type="entry name" value="NAD(P)-binding Rossmann-fold domains"/>
    <property type="match status" value="2"/>
</dbReference>
<accession>A0A8X7T5K2</accession>
<reference evidence="1" key="2">
    <citation type="journal article" date="2019" name="IMA Fungus">
        <title>Genome sequencing and comparison of five Tilletia species to identify candidate genes for the detection of regulated species infecting wheat.</title>
        <authorList>
            <person name="Nguyen H.D.T."/>
            <person name="Sultana T."/>
            <person name="Kesanakurti P."/>
            <person name="Hambleton S."/>
        </authorList>
    </citation>
    <scope>NUCLEOTIDE SEQUENCE</scope>
    <source>
        <strain evidence="1">DAOMC 236422</strain>
    </source>
</reference>
<protein>
    <recommendedName>
        <fullName evidence="3">NAD(P)-binding protein</fullName>
    </recommendedName>
</protein>
<keyword evidence="2" id="KW-1185">Reference proteome</keyword>
<evidence type="ECO:0000313" key="1">
    <source>
        <dbReference type="EMBL" id="KAE8269621.1"/>
    </source>
</evidence>